<dbReference type="GO" id="GO:0005788">
    <property type="term" value="C:endoplasmic reticulum lumen"/>
    <property type="evidence" value="ECO:0007669"/>
    <property type="project" value="UniProtKB-SubCell"/>
</dbReference>
<evidence type="ECO:0000259" key="13">
    <source>
        <dbReference type="PROSITE" id="PS51471"/>
    </source>
</evidence>
<dbReference type="Pfam" id="PF08336">
    <property type="entry name" value="P4Ha_N"/>
    <property type="match status" value="1"/>
</dbReference>
<evidence type="ECO:0000256" key="8">
    <source>
        <dbReference type="ARBA" id="ARBA00022896"/>
    </source>
</evidence>
<evidence type="ECO:0000256" key="2">
    <source>
        <dbReference type="ARBA" id="ARBA00002035"/>
    </source>
</evidence>
<evidence type="ECO:0000256" key="11">
    <source>
        <dbReference type="ARBA" id="ARBA00023004"/>
    </source>
</evidence>
<accession>A0AAV6UMR2</accession>
<dbReference type="EMBL" id="JAFNEN010000335">
    <property type="protein sequence ID" value="KAG8185444.1"/>
    <property type="molecule type" value="Genomic_DNA"/>
</dbReference>
<dbReference type="Gene3D" id="1.25.40.10">
    <property type="entry name" value="Tetratricopeptide repeat domain"/>
    <property type="match status" value="1"/>
</dbReference>
<keyword evidence="8" id="KW-0847">Vitamin C</keyword>
<proteinExistence type="inferred from homology"/>
<keyword evidence="15" id="KW-1185">Reference proteome</keyword>
<name>A0AAV6UMR2_9ARAC</name>
<organism evidence="14 15">
    <name type="scientific">Oedothorax gibbosus</name>
    <dbReference type="NCBI Taxonomy" id="931172"/>
    <lineage>
        <taxon>Eukaryota</taxon>
        <taxon>Metazoa</taxon>
        <taxon>Ecdysozoa</taxon>
        <taxon>Arthropoda</taxon>
        <taxon>Chelicerata</taxon>
        <taxon>Arachnida</taxon>
        <taxon>Araneae</taxon>
        <taxon>Araneomorphae</taxon>
        <taxon>Entelegynae</taxon>
        <taxon>Araneoidea</taxon>
        <taxon>Linyphiidae</taxon>
        <taxon>Erigoninae</taxon>
        <taxon>Oedothorax</taxon>
    </lineage>
</organism>
<evidence type="ECO:0000313" key="15">
    <source>
        <dbReference type="Proteomes" id="UP000827092"/>
    </source>
</evidence>
<dbReference type="InterPro" id="IPR006620">
    <property type="entry name" value="Pro_4_hyd_alph"/>
</dbReference>
<dbReference type="EC" id="1.14.11.2" evidence="5"/>
<keyword evidence="9" id="KW-0223">Dioxygenase</keyword>
<dbReference type="GO" id="GO:0005506">
    <property type="term" value="F:iron ion binding"/>
    <property type="evidence" value="ECO:0007669"/>
    <property type="project" value="InterPro"/>
</dbReference>
<comment type="subcellular location">
    <subcellularLocation>
        <location evidence="3">Endoplasmic reticulum lumen</location>
    </subcellularLocation>
</comment>
<keyword evidence="6" id="KW-0479">Metal-binding</keyword>
<evidence type="ECO:0000256" key="3">
    <source>
        <dbReference type="ARBA" id="ARBA00004319"/>
    </source>
</evidence>
<sequence length="518" mass="58967">MMLFSTSLWTIVKPEVFTAIADLEPLLHTEGEIVKSLGMYLELEEKRLESVRWLKKEYEKLYNSAIGDVDSFLSNPVNAYLLVKRLTTDWQTTGRLIEGTMSKAVIENITLQALKFPDDEDLKGAASALMRLQDTYLLDTTKLANGDISGTKPSTELSAGDCFELGRQAYEQDDYSHTVLWMQEALDRLEQEKIKTMSKHAILEHMARATYLLGNFKHARKLTQDIIISEPNYIPAYENLRFYDEQVSLQEESQGIVTSETTVYIEQPDTSFRDYERLCRGERIRSLAEESKLFCKYTTGGSFYLLIQPVKVEILSLDPWIVMYHDILSDEDANFFRDLAQPMLKRAKVQNPRSGLLEPASFRVSKCTWLSDDIHPRISYASRMLQEITGLSVTTAEDLHIINYGIGGHYEPHYDFKMPGDVDGSAFEANGNRLATWIYYLSDVDAGGATVFPDIGVQMIPKKGSAGFWYNLRRSGDGDLQTKHAGCPVLAGSKWIANKWIHEKDQEYRRPCSLSPFE</sequence>
<evidence type="ECO:0000256" key="7">
    <source>
        <dbReference type="ARBA" id="ARBA00022824"/>
    </source>
</evidence>
<evidence type="ECO:0000256" key="12">
    <source>
        <dbReference type="ARBA" id="ARBA00023180"/>
    </source>
</evidence>
<dbReference type="InterPro" id="IPR013547">
    <property type="entry name" value="P4H_N"/>
</dbReference>
<evidence type="ECO:0000256" key="10">
    <source>
        <dbReference type="ARBA" id="ARBA00023002"/>
    </source>
</evidence>
<dbReference type="GO" id="GO:0031418">
    <property type="term" value="F:L-ascorbic acid binding"/>
    <property type="evidence" value="ECO:0007669"/>
    <property type="project" value="UniProtKB-KW"/>
</dbReference>
<dbReference type="GO" id="GO:0004656">
    <property type="term" value="F:procollagen-proline 4-dioxygenase activity"/>
    <property type="evidence" value="ECO:0007669"/>
    <property type="project" value="UniProtKB-EC"/>
</dbReference>
<dbReference type="Proteomes" id="UP000827092">
    <property type="component" value="Unassembled WGS sequence"/>
</dbReference>
<dbReference type="FunFam" id="1.25.40.10:FF:000006">
    <property type="entry name" value="Prolyl 4-hydroxylase subunit alpha 2"/>
    <property type="match status" value="1"/>
</dbReference>
<dbReference type="FunFam" id="2.60.120.620:FF:000011">
    <property type="entry name" value="Prolyl alpha subunit"/>
    <property type="match status" value="1"/>
</dbReference>
<feature type="domain" description="Fe2OG dioxygenase" evidence="13">
    <location>
        <begin position="395"/>
        <end position="503"/>
    </location>
</feature>
<keyword evidence="12" id="KW-0325">Glycoprotein</keyword>
<dbReference type="Pfam" id="PF13640">
    <property type="entry name" value="2OG-FeII_Oxy_3"/>
    <property type="match status" value="1"/>
</dbReference>
<dbReference type="SUPFAM" id="SSF48452">
    <property type="entry name" value="TPR-like"/>
    <property type="match status" value="1"/>
</dbReference>
<keyword evidence="11" id="KW-0408">Iron</keyword>
<dbReference type="InterPro" id="IPR059068">
    <property type="entry name" value="TPR_P4H"/>
</dbReference>
<dbReference type="SMART" id="SM00702">
    <property type="entry name" value="P4Hc"/>
    <property type="match status" value="1"/>
</dbReference>
<protein>
    <recommendedName>
        <fullName evidence="5">procollagen-proline 4-dioxygenase</fullName>
        <ecNumber evidence="5">1.14.11.2</ecNumber>
    </recommendedName>
</protein>
<comment type="similarity">
    <text evidence="4">Belongs to the P4HA family.</text>
</comment>
<dbReference type="PANTHER" id="PTHR10869:SF244">
    <property type="entry name" value="PROLYL 4-HYDROXYLASE SUBUNIT ALPHA-2"/>
    <property type="match status" value="1"/>
</dbReference>
<dbReference type="AlphaFoldDB" id="A0AAV6UMR2"/>
<gene>
    <name evidence="14" type="ORF">JTE90_022375</name>
</gene>
<comment type="function">
    <text evidence="2">Catalyzes the post-translational formation of 4-hydroxyproline in -Xaa-Pro-Gly- sequences in collagens and other proteins.</text>
</comment>
<dbReference type="Gene3D" id="2.60.120.620">
    <property type="entry name" value="q2cbj1_9rhob like domain"/>
    <property type="match status" value="1"/>
</dbReference>
<evidence type="ECO:0000313" key="14">
    <source>
        <dbReference type="EMBL" id="KAG8185444.1"/>
    </source>
</evidence>
<dbReference type="InterPro" id="IPR045054">
    <property type="entry name" value="P4HA-like"/>
</dbReference>
<comment type="caution">
    <text evidence="14">The sequence shown here is derived from an EMBL/GenBank/DDBJ whole genome shotgun (WGS) entry which is preliminary data.</text>
</comment>
<dbReference type="InterPro" id="IPR011990">
    <property type="entry name" value="TPR-like_helical_dom_sf"/>
</dbReference>
<evidence type="ECO:0000256" key="9">
    <source>
        <dbReference type="ARBA" id="ARBA00022964"/>
    </source>
</evidence>
<dbReference type="Pfam" id="PF23558">
    <property type="entry name" value="TPR_P4H"/>
    <property type="match status" value="1"/>
</dbReference>
<dbReference type="Gene3D" id="6.10.140.1460">
    <property type="match status" value="1"/>
</dbReference>
<evidence type="ECO:0000256" key="1">
    <source>
        <dbReference type="ARBA" id="ARBA00001961"/>
    </source>
</evidence>
<evidence type="ECO:0000256" key="5">
    <source>
        <dbReference type="ARBA" id="ARBA00012269"/>
    </source>
</evidence>
<comment type="cofactor">
    <cofactor evidence="1">
        <name>L-ascorbate</name>
        <dbReference type="ChEBI" id="CHEBI:38290"/>
    </cofactor>
</comment>
<dbReference type="PROSITE" id="PS51471">
    <property type="entry name" value="FE2OG_OXY"/>
    <property type="match status" value="1"/>
</dbReference>
<keyword evidence="10" id="KW-0560">Oxidoreductase</keyword>
<dbReference type="PANTHER" id="PTHR10869">
    <property type="entry name" value="PROLYL 4-HYDROXYLASE ALPHA SUBUNIT"/>
    <property type="match status" value="1"/>
</dbReference>
<reference evidence="14 15" key="1">
    <citation type="journal article" date="2022" name="Nat. Ecol. Evol.">
        <title>A masculinizing supergene underlies an exaggerated male reproductive morph in a spider.</title>
        <authorList>
            <person name="Hendrickx F."/>
            <person name="De Corte Z."/>
            <person name="Sonet G."/>
            <person name="Van Belleghem S.M."/>
            <person name="Kostlbacher S."/>
            <person name="Vangestel C."/>
        </authorList>
    </citation>
    <scope>NUCLEOTIDE SEQUENCE [LARGE SCALE GENOMIC DNA]</scope>
    <source>
        <strain evidence="14">W744_W776</strain>
    </source>
</reference>
<evidence type="ECO:0000256" key="6">
    <source>
        <dbReference type="ARBA" id="ARBA00022723"/>
    </source>
</evidence>
<dbReference type="InterPro" id="IPR044862">
    <property type="entry name" value="Pro_4_hyd_alph_FE2OG_OXY"/>
</dbReference>
<keyword evidence="7" id="KW-0256">Endoplasmic reticulum</keyword>
<dbReference type="InterPro" id="IPR005123">
    <property type="entry name" value="Oxoglu/Fe-dep_dioxygenase_dom"/>
</dbReference>
<evidence type="ECO:0000256" key="4">
    <source>
        <dbReference type="ARBA" id="ARBA00006511"/>
    </source>
</evidence>